<evidence type="ECO:0000313" key="3">
    <source>
        <dbReference type="Proteomes" id="UP000024332"/>
    </source>
</evidence>
<keyword evidence="3" id="KW-1185">Reference proteome</keyword>
<dbReference type="Proteomes" id="UP000024332">
    <property type="component" value="Unassembled WGS sequence"/>
</dbReference>
<dbReference type="RefSeq" id="WP_048098855.1">
    <property type="nucleotide sequence ID" value="NZ_JFZT01000017.1"/>
</dbReference>
<dbReference type="AlphaFoldDB" id="A0A031LS18"/>
<dbReference type="OrthoDB" id="385667at2157"/>
<organism evidence="2 3">
    <name type="scientific">Candidatus Acidianus copahuensis</name>
    <dbReference type="NCBI Taxonomy" id="1160895"/>
    <lineage>
        <taxon>Archaea</taxon>
        <taxon>Thermoproteota</taxon>
        <taxon>Thermoprotei</taxon>
        <taxon>Sulfolobales</taxon>
        <taxon>Sulfolobaceae</taxon>
        <taxon>Acidianus</taxon>
    </lineage>
</organism>
<feature type="transmembrane region" description="Helical" evidence="1">
    <location>
        <begin position="12"/>
        <end position="31"/>
    </location>
</feature>
<keyword evidence="1" id="KW-1133">Transmembrane helix</keyword>
<evidence type="ECO:0000313" key="2">
    <source>
        <dbReference type="EMBL" id="EZQ11167.1"/>
    </source>
</evidence>
<dbReference type="EMBL" id="JFZT01000017">
    <property type="protein sequence ID" value="EZQ11167.1"/>
    <property type="molecule type" value="Genomic_DNA"/>
</dbReference>
<feature type="transmembrane region" description="Helical" evidence="1">
    <location>
        <begin position="87"/>
        <end position="106"/>
    </location>
</feature>
<name>A0A031LS18_9CREN</name>
<keyword evidence="1" id="KW-0472">Membrane</keyword>
<gene>
    <name evidence="2" type="ORF">CM19_02730</name>
</gene>
<comment type="caution">
    <text evidence="2">The sequence shown here is derived from an EMBL/GenBank/DDBJ whole genome shotgun (WGS) entry which is preliminary data.</text>
</comment>
<feature type="transmembrane region" description="Helical" evidence="1">
    <location>
        <begin position="151"/>
        <end position="182"/>
    </location>
</feature>
<sequence length="189" mass="21256">MLRIEETFKEFLPKLGIILPVIIITIIGYLADLLTLKFLPLFVNSIIASIVADFIIGLMLSFSICTSLAGFLFTIELRQEFSILKDYLSQAVMFGIVSGLFFFIFGFIPFSIFLDALSVSFLFVLYSFTFKGKSSIGYSLDWISRAIGQDFLSFVILYLLALLSFFPVSDIICIPLGAILAYNLRRDLS</sequence>
<reference evidence="2 3" key="1">
    <citation type="submission" date="2014-03" db="EMBL/GenBank/DDBJ databases">
        <title>Draft genome sequence of the novel thermoacidophilic archaea Acidianus copahuensis ALE1 strain, isolated from Copahue volcanic area in Neuquen Argentina.</title>
        <authorList>
            <person name="Urbieta M.S."/>
            <person name="Rascovan N."/>
            <person name="Castro C."/>
            <person name="Revale S."/>
            <person name="Giaveno M.A."/>
            <person name="Vazquez M.P."/>
            <person name="Donati E.R."/>
        </authorList>
    </citation>
    <scope>NUCLEOTIDE SEQUENCE [LARGE SCALE GENOMIC DNA]</scope>
    <source>
        <strain evidence="2 3">ALE1</strain>
    </source>
</reference>
<keyword evidence="1" id="KW-0812">Transmembrane</keyword>
<accession>A0A031LS18</accession>
<evidence type="ECO:0000256" key="1">
    <source>
        <dbReference type="SAM" id="Phobius"/>
    </source>
</evidence>
<feature type="transmembrane region" description="Helical" evidence="1">
    <location>
        <begin position="46"/>
        <end position="75"/>
    </location>
</feature>
<protein>
    <submittedName>
        <fullName evidence="2">Uncharacterized protein</fullName>
    </submittedName>
</protein>
<proteinExistence type="predicted"/>